<keyword evidence="1" id="KW-0732">Signal</keyword>
<evidence type="ECO:0000313" key="2">
    <source>
        <dbReference type="EMBL" id="MDM3951104.1"/>
    </source>
</evidence>
<dbReference type="AlphaFoldDB" id="A0AAW7HDD7"/>
<organism evidence="2 3">
    <name type="scientific">Pseudomonas alloputida</name>
    <dbReference type="NCBI Taxonomy" id="1940621"/>
    <lineage>
        <taxon>Bacteria</taxon>
        <taxon>Pseudomonadati</taxon>
        <taxon>Pseudomonadota</taxon>
        <taxon>Gammaproteobacteria</taxon>
        <taxon>Pseudomonadales</taxon>
        <taxon>Pseudomonadaceae</taxon>
        <taxon>Pseudomonas</taxon>
    </lineage>
</organism>
<dbReference type="EMBL" id="JAJSRF020000001">
    <property type="protein sequence ID" value="MDM3951104.1"/>
    <property type="molecule type" value="Genomic_DNA"/>
</dbReference>
<gene>
    <name evidence="2" type="ORF">LU674_001895</name>
</gene>
<evidence type="ECO:0000313" key="3">
    <source>
        <dbReference type="Proteomes" id="UP001165439"/>
    </source>
</evidence>
<dbReference type="RefSeq" id="WP_023383682.1">
    <property type="nucleotide sequence ID" value="NZ_JAJSRF020000001.1"/>
</dbReference>
<reference evidence="2" key="1">
    <citation type="submission" date="2023-06" db="EMBL/GenBank/DDBJ databases">
        <title>MBL-encoding genomic islands in Pseudomonas spp. in Poland.</title>
        <authorList>
            <person name="Urbanowicz P."/>
            <person name="Izdebski R."/>
            <person name="Biedrzycka M."/>
            <person name="Gniadkowski M."/>
        </authorList>
    </citation>
    <scope>NUCLEOTIDE SEQUENCE</scope>
    <source>
        <strain evidence="2">NMI5768_13</strain>
    </source>
</reference>
<sequence length="155" mass="17317">MKAIIFAALATFSINAAAAESVNISTELYRNGELVSQPHVVAVSGSQRPYKNVEYRKFRELVGNKVRLGRLELGTTAYFTPVITIDGDIRLTMDVNYVRLNEMKADKFGSLAVDFPQTDGFVYKGTDIIPNGGKREYKSYDNGEEYIYVVSATRQ</sequence>
<protein>
    <recommendedName>
        <fullName evidence="4">Adhesin</fullName>
    </recommendedName>
</protein>
<accession>A0AAW7HDD7</accession>
<comment type="caution">
    <text evidence="2">The sequence shown here is derived from an EMBL/GenBank/DDBJ whole genome shotgun (WGS) entry which is preliminary data.</text>
</comment>
<feature type="chain" id="PRO_5043902728" description="Adhesin" evidence="1">
    <location>
        <begin position="19"/>
        <end position="155"/>
    </location>
</feature>
<proteinExistence type="predicted"/>
<evidence type="ECO:0000256" key="1">
    <source>
        <dbReference type="SAM" id="SignalP"/>
    </source>
</evidence>
<evidence type="ECO:0008006" key="4">
    <source>
        <dbReference type="Google" id="ProtNLM"/>
    </source>
</evidence>
<name>A0AAW7HDD7_9PSED</name>
<dbReference type="Proteomes" id="UP001165439">
    <property type="component" value="Unassembled WGS sequence"/>
</dbReference>
<feature type="signal peptide" evidence="1">
    <location>
        <begin position="1"/>
        <end position="18"/>
    </location>
</feature>